<keyword evidence="1" id="KW-1133">Transmembrane helix</keyword>
<feature type="transmembrane region" description="Helical" evidence="1">
    <location>
        <begin position="48"/>
        <end position="69"/>
    </location>
</feature>
<protein>
    <submittedName>
        <fullName evidence="2">DUF1345 domain-containing protein</fullName>
    </submittedName>
</protein>
<evidence type="ECO:0000256" key="1">
    <source>
        <dbReference type="SAM" id="Phobius"/>
    </source>
</evidence>
<feature type="transmembrane region" description="Helical" evidence="1">
    <location>
        <begin position="21"/>
        <end position="42"/>
    </location>
</feature>
<feature type="transmembrane region" description="Helical" evidence="1">
    <location>
        <begin position="205"/>
        <end position="228"/>
    </location>
</feature>
<dbReference type="Proteomes" id="UP000600139">
    <property type="component" value="Unassembled WGS sequence"/>
</dbReference>
<dbReference type="Pfam" id="PF07077">
    <property type="entry name" value="DUF1345"/>
    <property type="match status" value="1"/>
</dbReference>
<accession>A0A934R8F0</accession>
<feature type="transmembrane region" description="Helical" evidence="1">
    <location>
        <begin position="123"/>
        <end position="143"/>
    </location>
</feature>
<evidence type="ECO:0000313" key="2">
    <source>
        <dbReference type="EMBL" id="MBK1817365.1"/>
    </source>
</evidence>
<keyword evidence="3" id="KW-1185">Reference proteome</keyword>
<proteinExistence type="predicted"/>
<dbReference type="InterPro" id="IPR009781">
    <property type="entry name" value="DUF1345"/>
</dbReference>
<feature type="transmembrane region" description="Helical" evidence="1">
    <location>
        <begin position="89"/>
        <end position="111"/>
    </location>
</feature>
<dbReference type="AlphaFoldDB" id="A0A934R8F0"/>
<reference evidence="2" key="1">
    <citation type="submission" date="2021-01" db="EMBL/GenBank/DDBJ databases">
        <title>Modified the classification status of verrucomicrobia.</title>
        <authorList>
            <person name="Feng X."/>
        </authorList>
    </citation>
    <scope>NUCLEOTIDE SEQUENCE</scope>
    <source>
        <strain evidence="2">JCM 18052</strain>
    </source>
</reference>
<dbReference type="RefSeq" id="WP_200352308.1">
    <property type="nucleotide sequence ID" value="NZ_BAABHZ010000001.1"/>
</dbReference>
<organism evidence="2 3">
    <name type="scientific">Luteolibacter yonseiensis</name>
    <dbReference type="NCBI Taxonomy" id="1144680"/>
    <lineage>
        <taxon>Bacteria</taxon>
        <taxon>Pseudomonadati</taxon>
        <taxon>Verrucomicrobiota</taxon>
        <taxon>Verrucomicrobiia</taxon>
        <taxon>Verrucomicrobiales</taxon>
        <taxon>Verrucomicrobiaceae</taxon>
        <taxon>Luteolibacter</taxon>
    </lineage>
</organism>
<sequence length="231" mass="25022">MHTPPFIRANRLKRLAEAEAHHRLAIALAVGLAALGLSLPFLKLSVSLIVTWDAFAISSLVLAWLGMLLTDPQARVREAHLQDSSRTAICFCVVLASLAGLLGAGVLLGAAKDLQGGEVLRHVALASLTIVSSWCLVHTMLALHYTHVFYCPCEGSSPDDAGVGLQFPEEEYPDYLDFAYFSFVIGMTFQVSDVQVTSRGMRRIVLLHGLLSFAFNTIILAFSINLAATLL</sequence>
<keyword evidence="1" id="KW-0472">Membrane</keyword>
<comment type="caution">
    <text evidence="2">The sequence shown here is derived from an EMBL/GenBank/DDBJ whole genome shotgun (WGS) entry which is preliminary data.</text>
</comment>
<evidence type="ECO:0000313" key="3">
    <source>
        <dbReference type="Proteomes" id="UP000600139"/>
    </source>
</evidence>
<gene>
    <name evidence="2" type="ORF">JIN84_17225</name>
</gene>
<name>A0A934R8F0_9BACT</name>
<keyword evidence="1" id="KW-0812">Transmembrane</keyword>
<dbReference type="EMBL" id="JAENIK010000012">
    <property type="protein sequence ID" value="MBK1817365.1"/>
    <property type="molecule type" value="Genomic_DNA"/>
</dbReference>